<sequence>MRTLWQIVEDLANGSLSRRAAFALLRAKLRAARRR</sequence>
<dbReference type="Proteomes" id="UP000199120">
    <property type="component" value="Unassembled WGS sequence"/>
</dbReference>
<dbReference type="EMBL" id="FOAJ01000004">
    <property type="protein sequence ID" value="SEK92008.1"/>
    <property type="molecule type" value="Genomic_DNA"/>
</dbReference>
<dbReference type="STRING" id="416943.SAMN05445871_4061"/>
<protein>
    <submittedName>
        <fullName evidence="1">Uncharacterized protein</fullName>
    </submittedName>
</protein>
<evidence type="ECO:0000313" key="2">
    <source>
        <dbReference type="Proteomes" id="UP000199120"/>
    </source>
</evidence>
<gene>
    <name evidence="1" type="ORF">SAMN05192542_104118</name>
</gene>
<reference evidence="2" key="1">
    <citation type="submission" date="2016-10" db="EMBL/GenBank/DDBJ databases">
        <authorList>
            <person name="Varghese N."/>
            <person name="Submissions S."/>
        </authorList>
    </citation>
    <scope>NUCLEOTIDE SEQUENCE [LARGE SCALE GENOMIC DNA]</scope>
    <source>
        <strain evidence="2">LMG 26416</strain>
    </source>
</reference>
<name>A0A1H7KZ50_9BURK</name>
<accession>A0A1H7KZ50</accession>
<keyword evidence="2" id="KW-1185">Reference proteome</keyword>
<dbReference type="AlphaFoldDB" id="A0A1H7KZ50"/>
<proteinExistence type="predicted"/>
<organism evidence="1 2">
    <name type="scientific">Paraburkholderia caballeronis</name>
    <dbReference type="NCBI Taxonomy" id="416943"/>
    <lineage>
        <taxon>Bacteria</taxon>
        <taxon>Pseudomonadati</taxon>
        <taxon>Pseudomonadota</taxon>
        <taxon>Betaproteobacteria</taxon>
        <taxon>Burkholderiales</taxon>
        <taxon>Burkholderiaceae</taxon>
        <taxon>Paraburkholderia</taxon>
    </lineage>
</organism>
<evidence type="ECO:0000313" key="1">
    <source>
        <dbReference type="EMBL" id="SEK92008.1"/>
    </source>
</evidence>